<dbReference type="EMBL" id="CACRST010000009">
    <property type="protein sequence ID" value="VYS81712.1"/>
    <property type="molecule type" value="Genomic_DNA"/>
</dbReference>
<evidence type="ECO:0000256" key="3">
    <source>
        <dbReference type="ARBA" id="ARBA00022833"/>
    </source>
</evidence>
<dbReference type="EC" id="2.7.7.-" evidence="5"/>
<evidence type="ECO:0000259" key="4">
    <source>
        <dbReference type="SMART" id="SM00400"/>
    </source>
</evidence>
<dbReference type="AlphaFoldDB" id="A0A6N2RL39"/>
<dbReference type="InterPro" id="IPR036977">
    <property type="entry name" value="DNA_primase_Znf_CHC2"/>
</dbReference>
<dbReference type="Pfam" id="PF01807">
    <property type="entry name" value="Zn_ribbon_DnaG"/>
    <property type="match status" value="1"/>
</dbReference>
<dbReference type="RefSeq" id="WP_156352761.1">
    <property type="nucleotide sequence ID" value="NZ_CACRST010000009.1"/>
</dbReference>
<keyword evidence="2" id="KW-0863">Zinc-finger</keyword>
<keyword evidence="3" id="KW-0862">Zinc</keyword>
<proteinExistence type="predicted"/>
<dbReference type="GO" id="GO:0006269">
    <property type="term" value="P:DNA replication, synthesis of primer"/>
    <property type="evidence" value="ECO:0007669"/>
    <property type="project" value="TreeGrafter"/>
</dbReference>
<gene>
    <name evidence="5" type="primary">dnaG_1</name>
    <name evidence="5" type="ORF">BGLFYP119_00703</name>
</gene>
<reference evidence="5" key="1">
    <citation type="submission" date="2019-11" db="EMBL/GenBank/DDBJ databases">
        <authorList>
            <person name="Feng L."/>
        </authorList>
    </citation>
    <scope>NUCLEOTIDE SEQUENCE</scope>
    <source>
        <strain evidence="5">BgluceraseaLFYP119</strain>
    </source>
</reference>
<name>A0A6N2RL39_9FIRM</name>
<feature type="domain" description="Zinc finger CHC2-type" evidence="4">
    <location>
        <begin position="31"/>
        <end position="80"/>
    </location>
</feature>
<dbReference type="SUPFAM" id="SSF57783">
    <property type="entry name" value="Zinc beta-ribbon"/>
    <property type="match status" value="1"/>
</dbReference>
<dbReference type="Gene3D" id="3.90.580.10">
    <property type="entry name" value="Zinc finger, CHC2-type domain"/>
    <property type="match status" value="1"/>
</dbReference>
<keyword evidence="1" id="KW-0479">Metal-binding</keyword>
<evidence type="ECO:0000313" key="5">
    <source>
        <dbReference type="EMBL" id="VYS81712.1"/>
    </source>
</evidence>
<evidence type="ECO:0000256" key="1">
    <source>
        <dbReference type="ARBA" id="ARBA00022723"/>
    </source>
</evidence>
<sequence length="161" mass="18791">MNKEDVKLNNSMRDVVERYGFYPNRAGFIQCPFHKGDRTASMRIYKDSYYCFGCGATGDIFTFVQNMDNVTFKEAFQILGGTYEKPTFSSKLAVYKAQKAKEMRQKDEEKKQKEIDLNIVLIDAYRSILSKVEPLTDTWCDAYNYLQKQLYKHGEIHGIPY</sequence>
<protein>
    <submittedName>
        <fullName evidence="5">DNA primase</fullName>
        <ecNumber evidence="5">2.7.7.-</ecNumber>
    </submittedName>
</protein>
<dbReference type="GO" id="GO:0005737">
    <property type="term" value="C:cytoplasm"/>
    <property type="evidence" value="ECO:0007669"/>
    <property type="project" value="TreeGrafter"/>
</dbReference>
<evidence type="ECO:0000256" key="2">
    <source>
        <dbReference type="ARBA" id="ARBA00022771"/>
    </source>
</evidence>
<dbReference type="GO" id="GO:0008270">
    <property type="term" value="F:zinc ion binding"/>
    <property type="evidence" value="ECO:0007669"/>
    <property type="project" value="UniProtKB-KW"/>
</dbReference>
<dbReference type="GO" id="GO:0003899">
    <property type="term" value="F:DNA-directed RNA polymerase activity"/>
    <property type="evidence" value="ECO:0007669"/>
    <property type="project" value="InterPro"/>
</dbReference>
<dbReference type="InterPro" id="IPR002694">
    <property type="entry name" value="Znf_CHC2"/>
</dbReference>
<dbReference type="SMART" id="SM00400">
    <property type="entry name" value="ZnF_CHCC"/>
    <property type="match status" value="1"/>
</dbReference>
<organism evidence="5">
    <name type="scientific">Blautia glucerasea</name>
    <dbReference type="NCBI Taxonomy" id="536633"/>
    <lineage>
        <taxon>Bacteria</taxon>
        <taxon>Bacillati</taxon>
        <taxon>Bacillota</taxon>
        <taxon>Clostridia</taxon>
        <taxon>Lachnospirales</taxon>
        <taxon>Lachnospiraceae</taxon>
        <taxon>Blautia</taxon>
    </lineage>
</organism>
<dbReference type="PANTHER" id="PTHR30313">
    <property type="entry name" value="DNA PRIMASE"/>
    <property type="match status" value="1"/>
</dbReference>
<keyword evidence="5" id="KW-0808">Transferase</keyword>
<accession>A0A6N2RL39</accession>
<dbReference type="InterPro" id="IPR050219">
    <property type="entry name" value="DnaG_primase"/>
</dbReference>
<dbReference type="GO" id="GO:0003677">
    <property type="term" value="F:DNA binding"/>
    <property type="evidence" value="ECO:0007669"/>
    <property type="project" value="InterPro"/>
</dbReference>
<dbReference type="PANTHER" id="PTHR30313:SF2">
    <property type="entry name" value="DNA PRIMASE"/>
    <property type="match status" value="1"/>
</dbReference>
<keyword evidence="5" id="KW-0548">Nucleotidyltransferase</keyword>